<evidence type="ECO:0000259" key="12">
    <source>
        <dbReference type="PROSITE" id="PS50195"/>
    </source>
</evidence>
<evidence type="ECO:0000256" key="11">
    <source>
        <dbReference type="SAM" id="MobiDB-lite"/>
    </source>
</evidence>
<dbReference type="Ensembl" id="ENSONIT00000072055.1">
    <property type="protein sequence ID" value="ENSONIP00000045265.1"/>
    <property type="gene ID" value="ENSONIG00000027588.1"/>
</dbReference>
<comment type="subcellular location">
    <subcellularLocation>
        <location evidence="2">Cytoplasm</location>
    </subcellularLocation>
    <subcellularLocation>
        <location evidence="10">Endomembrane system</location>
        <topology evidence="10">Peripheral membrane protein</topology>
        <orientation evidence="10">Cytoplasmic side</orientation>
    </subcellularLocation>
    <subcellularLocation>
        <location evidence="1">Endosome</location>
    </subcellularLocation>
</comment>
<evidence type="ECO:0000256" key="1">
    <source>
        <dbReference type="ARBA" id="ARBA00004177"/>
    </source>
</evidence>
<keyword evidence="4" id="KW-0813">Transport</keyword>
<evidence type="ECO:0000313" key="14">
    <source>
        <dbReference type="Proteomes" id="UP000005207"/>
    </source>
</evidence>
<evidence type="ECO:0000256" key="5">
    <source>
        <dbReference type="ARBA" id="ARBA00022490"/>
    </source>
</evidence>
<protein>
    <recommendedName>
        <fullName evidence="12">PX domain-containing protein</fullName>
    </recommendedName>
</protein>
<evidence type="ECO:0000256" key="9">
    <source>
        <dbReference type="ARBA" id="ARBA00023136"/>
    </source>
</evidence>
<evidence type="ECO:0000256" key="7">
    <source>
        <dbReference type="ARBA" id="ARBA00022927"/>
    </source>
</evidence>
<evidence type="ECO:0000256" key="8">
    <source>
        <dbReference type="ARBA" id="ARBA00023121"/>
    </source>
</evidence>
<dbReference type="SMART" id="SM00312">
    <property type="entry name" value="PX"/>
    <property type="match status" value="1"/>
</dbReference>
<feature type="compositionally biased region" description="Polar residues" evidence="11">
    <location>
        <begin position="466"/>
        <end position="477"/>
    </location>
</feature>
<reference evidence="13" key="2">
    <citation type="submission" date="2025-09" db="UniProtKB">
        <authorList>
            <consortium name="Ensembl"/>
        </authorList>
    </citation>
    <scope>IDENTIFICATION</scope>
</reference>
<feature type="compositionally biased region" description="Acidic residues" evidence="11">
    <location>
        <begin position="441"/>
        <end position="451"/>
    </location>
</feature>
<feature type="region of interest" description="Disordered" evidence="11">
    <location>
        <begin position="404"/>
        <end position="483"/>
    </location>
</feature>
<dbReference type="Proteomes" id="UP000005207">
    <property type="component" value="Unplaced"/>
</dbReference>
<comment type="similarity">
    <text evidence="3">Belongs to the sorting nexin family.</text>
</comment>
<evidence type="ECO:0000256" key="2">
    <source>
        <dbReference type="ARBA" id="ARBA00004496"/>
    </source>
</evidence>
<keyword evidence="14" id="KW-1185">Reference proteome</keyword>
<evidence type="ECO:0000256" key="3">
    <source>
        <dbReference type="ARBA" id="ARBA00010883"/>
    </source>
</evidence>
<reference evidence="13" key="1">
    <citation type="submission" date="2025-08" db="UniProtKB">
        <authorList>
            <consortium name="Ensembl"/>
        </authorList>
    </citation>
    <scope>IDENTIFICATION</scope>
</reference>
<evidence type="ECO:0000256" key="4">
    <source>
        <dbReference type="ARBA" id="ARBA00022448"/>
    </source>
</evidence>
<accession>A0A669CAS7</accession>
<dbReference type="InParanoid" id="A0A669CAS7"/>
<proteinExistence type="inferred from homology"/>
<dbReference type="GO" id="GO:1901981">
    <property type="term" value="F:phosphatidylinositol phosphate binding"/>
    <property type="evidence" value="ECO:0007669"/>
    <property type="project" value="TreeGrafter"/>
</dbReference>
<keyword evidence="5" id="KW-0963">Cytoplasm</keyword>
<dbReference type="PROSITE" id="PS50195">
    <property type="entry name" value="PX"/>
    <property type="match status" value="1"/>
</dbReference>
<sequence>MTPLVKLSQCSEGFDTADLIVCSSLCSAALGRMISNHEEDEFVAVRVQDPRIQNEGSWNSYVDYKIFLHTNSKAFTAKTSCVRRRYSEFVWLKKKLQKNAGLVPVPDLPGKSFFSFNNEDFLEKRRKGLQIFLDKVVHMTVCLSDSQLHLFLQTQLPVGHIQDCVQGHTPYSVTDAILTYASSNQGLAQAQEDDLIKEPCLTISYESMESPAPHQPCQQPNETISSELVSCGDADPLEGLLEVHDQHHRKKCSVKISQKSNHLEAVLEVVPEDSGLSEATFYLGDSPESLSSAEQIQQRLQTPVEVYSFTGIGFEDSVIEGEIVLPPGEEEKVELQESNEDAYKGKVNCEPEKCDDSEKILDFKENNCDEHILGSDARSQEAMEDICTENPVISEVNEVHVLEVNTDDQTSDKAGGNEETPLESEISDEAHMVNGVSAAEQDGDDPEDTQEVDFAGNKDESDEGDTVSSSLPSSNESIVKVSDEESVCEEADDSIQVANEFVKTPPKDATRWSDVEASSRNIMDLQVNGYPEEKRHLSAQEDDDLQYTLSDLSKSADLNSPVTAGDLTENGDFSILATSHARGLGDGRCTEEEAPLSSSGGGGAKSTQDHSDLLESINITTFVHA</sequence>
<dbReference type="GO" id="GO:0016050">
    <property type="term" value="P:vesicle organization"/>
    <property type="evidence" value="ECO:0007669"/>
    <property type="project" value="TreeGrafter"/>
</dbReference>
<dbReference type="GO" id="GO:0005768">
    <property type="term" value="C:endosome"/>
    <property type="evidence" value="ECO:0007669"/>
    <property type="project" value="UniProtKB-SubCell"/>
</dbReference>
<dbReference type="InterPro" id="IPR036871">
    <property type="entry name" value="PX_dom_sf"/>
</dbReference>
<keyword evidence="9" id="KW-0472">Membrane</keyword>
<dbReference type="CDD" id="cd06898">
    <property type="entry name" value="PX_SNX10"/>
    <property type="match status" value="1"/>
</dbReference>
<dbReference type="PANTHER" id="PTHR46209:SF1">
    <property type="entry name" value="SORTING NEXIN-11"/>
    <property type="match status" value="1"/>
</dbReference>
<dbReference type="GeneTree" id="ENSGT00940000160113"/>
<name>A0A669CAS7_ORENI</name>
<evidence type="ECO:0000256" key="6">
    <source>
        <dbReference type="ARBA" id="ARBA00022753"/>
    </source>
</evidence>
<dbReference type="Pfam" id="PF00787">
    <property type="entry name" value="PX"/>
    <property type="match status" value="1"/>
</dbReference>
<dbReference type="GO" id="GO:0006886">
    <property type="term" value="P:intracellular protein transport"/>
    <property type="evidence" value="ECO:0007669"/>
    <property type="project" value="InterPro"/>
</dbReference>
<organism evidence="13 14">
    <name type="scientific">Oreochromis niloticus</name>
    <name type="common">Nile tilapia</name>
    <name type="synonym">Tilapia nilotica</name>
    <dbReference type="NCBI Taxonomy" id="8128"/>
    <lineage>
        <taxon>Eukaryota</taxon>
        <taxon>Metazoa</taxon>
        <taxon>Chordata</taxon>
        <taxon>Craniata</taxon>
        <taxon>Vertebrata</taxon>
        <taxon>Euteleostomi</taxon>
        <taxon>Actinopterygii</taxon>
        <taxon>Neopterygii</taxon>
        <taxon>Teleostei</taxon>
        <taxon>Neoteleostei</taxon>
        <taxon>Acanthomorphata</taxon>
        <taxon>Ovalentaria</taxon>
        <taxon>Cichlomorphae</taxon>
        <taxon>Cichliformes</taxon>
        <taxon>Cichlidae</taxon>
        <taxon>African cichlids</taxon>
        <taxon>Pseudocrenilabrinae</taxon>
        <taxon>Oreochromini</taxon>
        <taxon>Oreochromis</taxon>
    </lineage>
</organism>
<dbReference type="Gene3D" id="3.30.1520.10">
    <property type="entry name" value="Phox-like domain"/>
    <property type="match status" value="1"/>
</dbReference>
<dbReference type="InterPro" id="IPR001683">
    <property type="entry name" value="PX_dom"/>
</dbReference>
<keyword evidence="6" id="KW-0967">Endosome</keyword>
<keyword evidence="8" id="KW-0446">Lipid-binding</keyword>
<feature type="domain" description="PX" evidence="12">
    <location>
        <begin position="42"/>
        <end position="158"/>
    </location>
</feature>
<dbReference type="SUPFAM" id="SSF64268">
    <property type="entry name" value="PX domain"/>
    <property type="match status" value="1"/>
</dbReference>
<evidence type="ECO:0000313" key="13">
    <source>
        <dbReference type="Ensembl" id="ENSONIP00000045265.1"/>
    </source>
</evidence>
<dbReference type="AlphaFoldDB" id="A0A669CAS7"/>
<gene>
    <name evidence="13" type="primary">snx11</name>
</gene>
<evidence type="ECO:0000256" key="10">
    <source>
        <dbReference type="ARBA" id="ARBA00029433"/>
    </source>
</evidence>
<keyword evidence="7" id="KW-0653">Protein transport</keyword>
<dbReference type="OMA" id="CLTISYE"/>
<dbReference type="InterPro" id="IPR043544">
    <property type="entry name" value="SNX10/11"/>
</dbReference>
<dbReference type="PANTHER" id="PTHR46209">
    <property type="entry name" value="PX DOMAIN-CONTAINING PROTEIN"/>
    <property type="match status" value="1"/>
</dbReference>
<feature type="region of interest" description="Disordered" evidence="11">
    <location>
        <begin position="581"/>
        <end position="611"/>
    </location>
</feature>